<feature type="compositionally biased region" description="Basic and acidic residues" evidence="1">
    <location>
        <begin position="67"/>
        <end position="76"/>
    </location>
</feature>
<dbReference type="EMBL" id="JAANYQ010000006">
    <property type="protein sequence ID" value="KAF4123577.1"/>
    <property type="molecule type" value="Genomic_DNA"/>
</dbReference>
<keyword evidence="3" id="KW-0808">Transferase</keyword>
<dbReference type="InterPro" id="IPR000253">
    <property type="entry name" value="FHA_dom"/>
</dbReference>
<feature type="compositionally biased region" description="Acidic residues" evidence="1">
    <location>
        <begin position="120"/>
        <end position="129"/>
    </location>
</feature>
<feature type="region of interest" description="Disordered" evidence="1">
    <location>
        <begin position="326"/>
        <end position="404"/>
    </location>
</feature>
<feature type="compositionally biased region" description="Polar residues" evidence="1">
    <location>
        <begin position="94"/>
        <end position="116"/>
    </location>
</feature>
<evidence type="ECO:0000313" key="4">
    <source>
        <dbReference type="Proteomes" id="UP000749293"/>
    </source>
</evidence>
<dbReference type="Gene3D" id="2.60.200.20">
    <property type="match status" value="1"/>
</dbReference>
<feature type="region of interest" description="Disordered" evidence="1">
    <location>
        <begin position="1"/>
        <end position="130"/>
    </location>
</feature>
<feature type="domain" description="FHA" evidence="2">
    <location>
        <begin position="197"/>
        <end position="249"/>
    </location>
</feature>
<reference evidence="3" key="1">
    <citation type="submission" date="2020-03" db="EMBL/GenBank/DDBJ databases">
        <title>Site-based positive gene gene selection in Geosmithia morbida across the United States reveals a broad range of putative effectors and factors for local host and environmental adapation.</title>
        <authorList>
            <person name="Onufrak A."/>
            <person name="Murdoch R.W."/>
            <person name="Gazis R."/>
            <person name="Huff M."/>
            <person name="Staton M."/>
            <person name="Klingeman W."/>
            <person name="Hadziabdic D."/>
        </authorList>
    </citation>
    <scope>NUCLEOTIDE SEQUENCE</scope>
    <source>
        <strain evidence="3">1262</strain>
    </source>
</reference>
<keyword evidence="3" id="KW-0418">Kinase</keyword>
<evidence type="ECO:0000313" key="3">
    <source>
        <dbReference type="EMBL" id="KAF4123577.1"/>
    </source>
</evidence>
<evidence type="ECO:0000256" key="1">
    <source>
        <dbReference type="SAM" id="MobiDB-lite"/>
    </source>
</evidence>
<organism evidence="3 4">
    <name type="scientific">Geosmithia morbida</name>
    <dbReference type="NCBI Taxonomy" id="1094350"/>
    <lineage>
        <taxon>Eukaryota</taxon>
        <taxon>Fungi</taxon>
        <taxon>Dikarya</taxon>
        <taxon>Ascomycota</taxon>
        <taxon>Pezizomycotina</taxon>
        <taxon>Sordariomycetes</taxon>
        <taxon>Hypocreomycetidae</taxon>
        <taxon>Hypocreales</taxon>
        <taxon>Bionectriaceae</taxon>
        <taxon>Geosmithia</taxon>
    </lineage>
</organism>
<gene>
    <name evidence="3" type="ORF">GMORB2_6278</name>
</gene>
<feature type="region of interest" description="Disordered" evidence="1">
    <location>
        <begin position="161"/>
        <end position="196"/>
    </location>
</feature>
<feature type="compositionally biased region" description="Basic and acidic residues" evidence="1">
    <location>
        <begin position="165"/>
        <end position="188"/>
    </location>
</feature>
<accession>A0A9P4YXF3</accession>
<dbReference type="GeneID" id="55972503"/>
<name>A0A9P4YXF3_9HYPO</name>
<dbReference type="Proteomes" id="UP000749293">
    <property type="component" value="Unassembled WGS sequence"/>
</dbReference>
<dbReference type="InterPro" id="IPR008984">
    <property type="entry name" value="SMAD_FHA_dom_sf"/>
</dbReference>
<dbReference type="OrthoDB" id="407410at2759"/>
<dbReference type="AlphaFoldDB" id="A0A9P4YXF3"/>
<dbReference type="GO" id="GO:0016301">
    <property type="term" value="F:kinase activity"/>
    <property type="evidence" value="ECO:0007669"/>
    <property type="project" value="UniProtKB-KW"/>
</dbReference>
<dbReference type="Pfam" id="PF00498">
    <property type="entry name" value="FHA"/>
    <property type="match status" value="1"/>
</dbReference>
<dbReference type="SUPFAM" id="SSF49879">
    <property type="entry name" value="SMAD/FHA domain"/>
    <property type="match status" value="1"/>
</dbReference>
<keyword evidence="4" id="KW-1185">Reference proteome</keyword>
<dbReference type="RefSeq" id="XP_035322229.1">
    <property type="nucleotide sequence ID" value="XM_035468248.1"/>
</dbReference>
<protein>
    <submittedName>
        <fullName evidence="3">Serine/threonine-protein kinase CHEK2</fullName>
    </submittedName>
</protein>
<proteinExistence type="predicted"/>
<evidence type="ECO:0000259" key="2">
    <source>
        <dbReference type="PROSITE" id="PS50006"/>
    </source>
</evidence>
<comment type="caution">
    <text evidence="3">The sequence shown here is derived from an EMBL/GenBank/DDBJ whole genome shotgun (WGS) entry which is preliminary data.</text>
</comment>
<feature type="compositionally biased region" description="Basic and acidic residues" evidence="1">
    <location>
        <begin position="332"/>
        <end position="346"/>
    </location>
</feature>
<dbReference type="PROSITE" id="PS50006">
    <property type="entry name" value="FHA_DOMAIN"/>
    <property type="match status" value="1"/>
</dbReference>
<feature type="compositionally biased region" description="Basic and acidic residues" evidence="1">
    <location>
        <begin position="389"/>
        <end position="404"/>
    </location>
</feature>
<dbReference type="SMART" id="SM00240">
    <property type="entry name" value="FHA"/>
    <property type="match status" value="1"/>
</dbReference>
<sequence length="404" mass="44388">MPPRDDKTQLKRPLGSLPEDETESKKPRRSNRLANGVAAVKTPVSNKRHLPSPVTNPVDETAGPSTSKDKDDEVAVDRNAQGNVTPCKAEEQYELSQALSSPPQDTQPMSQFNDPNVTAEGEEEEDGNDEGIWGYLVTLDSRYGDKPLVLRKRNACPSLDQAELATEKKDDKSTPAALRDEEAYERTSTRRAPSGGYLIGRHPECDVVVNDQIISNRHCLIFAETKGTDTVVMLKDLSRNGTFVNEAIVGRNQCRERFTIDQCLAHPWINQTSTNVDDSTDGLVGGLAGLEVHRRGPVRERTLLSKPYSAQVAATVTGNENRTAKVSAENNEQDHIINASKEEGPAHNRAPAEFMEMGGKGDQALFENDDASIYPDRQQATKANQDKSAAAEKEAEDKGQRKIE</sequence>